<dbReference type="HOGENOM" id="CLU_2870990_0_0_1"/>
<keyword evidence="3" id="KW-1185">Reference proteome</keyword>
<dbReference type="PaxDb" id="3880-AES70671"/>
<dbReference type="AlphaFoldDB" id="G7IY57"/>
<reference evidence="1 3" key="1">
    <citation type="journal article" date="2011" name="Nature">
        <title>The Medicago genome provides insight into the evolution of rhizobial symbioses.</title>
        <authorList>
            <person name="Young N.D."/>
            <person name="Debelle F."/>
            <person name="Oldroyd G.E."/>
            <person name="Geurts R."/>
            <person name="Cannon S.B."/>
            <person name="Udvardi M.K."/>
            <person name="Benedito V.A."/>
            <person name="Mayer K.F."/>
            <person name="Gouzy J."/>
            <person name="Schoof H."/>
            <person name="Van de Peer Y."/>
            <person name="Proost S."/>
            <person name="Cook D.R."/>
            <person name="Meyers B.C."/>
            <person name="Spannagl M."/>
            <person name="Cheung F."/>
            <person name="De Mita S."/>
            <person name="Krishnakumar V."/>
            <person name="Gundlach H."/>
            <person name="Zhou S."/>
            <person name="Mudge J."/>
            <person name="Bharti A.K."/>
            <person name="Murray J.D."/>
            <person name="Naoumkina M.A."/>
            <person name="Rosen B."/>
            <person name="Silverstein K.A."/>
            <person name="Tang H."/>
            <person name="Rombauts S."/>
            <person name="Zhao P.X."/>
            <person name="Zhou P."/>
            <person name="Barbe V."/>
            <person name="Bardou P."/>
            <person name="Bechner M."/>
            <person name="Bellec A."/>
            <person name="Berger A."/>
            <person name="Berges H."/>
            <person name="Bidwell S."/>
            <person name="Bisseling T."/>
            <person name="Choisne N."/>
            <person name="Couloux A."/>
            <person name="Denny R."/>
            <person name="Deshpande S."/>
            <person name="Dai X."/>
            <person name="Doyle J.J."/>
            <person name="Dudez A.M."/>
            <person name="Farmer A.D."/>
            <person name="Fouteau S."/>
            <person name="Franken C."/>
            <person name="Gibelin C."/>
            <person name="Gish J."/>
            <person name="Goldstein S."/>
            <person name="Gonzalez A.J."/>
            <person name="Green P.J."/>
            <person name="Hallab A."/>
            <person name="Hartog M."/>
            <person name="Hua A."/>
            <person name="Humphray S.J."/>
            <person name="Jeong D.H."/>
            <person name="Jing Y."/>
            <person name="Jocker A."/>
            <person name="Kenton S.M."/>
            <person name="Kim D.J."/>
            <person name="Klee K."/>
            <person name="Lai H."/>
            <person name="Lang C."/>
            <person name="Lin S."/>
            <person name="Macmil S.L."/>
            <person name="Magdelenat G."/>
            <person name="Matthews L."/>
            <person name="McCorrison J."/>
            <person name="Monaghan E.L."/>
            <person name="Mun J.H."/>
            <person name="Najar F.Z."/>
            <person name="Nicholson C."/>
            <person name="Noirot C."/>
            <person name="O'Bleness M."/>
            <person name="Paule C.R."/>
            <person name="Poulain J."/>
            <person name="Prion F."/>
            <person name="Qin B."/>
            <person name="Qu C."/>
            <person name="Retzel E.F."/>
            <person name="Riddle C."/>
            <person name="Sallet E."/>
            <person name="Samain S."/>
            <person name="Samson N."/>
            <person name="Sanders I."/>
            <person name="Saurat O."/>
            <person name="Scarpelli C."/>
            <person name="Schiex T."/>
            <person name="Segurens B."/>
            <person name="Severin A.J."/>
            <person name="Sherrier D.J."/>
            <person name="Shi R."/>
            <person name="Sims S."/>
            <person name="Singer S.R."/>
            <person name="Sinharoy S."/>
            <person name="Sterck L."/>
            <person name="Viollet A."/>
            <person name="Wang B.B."/>
            <person name="Wang K."/>
            <person name="Wang M."/>
            <person name="Wang X."/>
            <person name="Warfsmann J."/>
            <person name="Weissenbach J."/>
            <person name="White D.D."/>
            <person name="White J.D."/>
            <person name="Wiley G.B."/>
            <person name="Wincker P."/>
            <person name="Xing Y."/>
            <person name="Yang L."/>
            <person name="Yao Z."/>
            <person name="Ying F."/>
            <person name="Zhai J."/>
            <person name="Zhou L."/>
            <person name="Zuber A."/>
            <person name="Denarie J."/>
            <person name="Dixon R.A."/>
            <person name="May G.D."/>
            <person name="Schwartz D.C."/>
            <person name="Rogers J."/>
            <person name="Quetier F."/>
            <person name="Town C.D."/>
            <person name="Roe B.A."/>
        </authorList>
    </citation>
    <scope>NUCLEOTIDE SEQUENCE [LARGE SCALE GENOMIC DNA]</scope>
    <source>
        <strain evidence="1">A17</strain>
        <strain evidence="2 3">cv. Jemalong A17</strain>
    </source>
</reference>
<name>G7IY57_MEDTR</name>
<sequence length="64" mass="7285">MEKMLNARESLISVCDKNIVTRLNADVCSMEVNIYNNNRKDACTSTRSFSSKRSEELQFSATFS</sequence>
<evidence type="ECO:0000313" key="2">
    <source>
        <dbReference type="EnsemblPlants" id="AES70671"/>
    </source>
</evidence>
<protein>
    <submittedName>
        <fullName evidence="1 2">Uncharacterized protein</fullName>
    </submittedName>
</protein>
<dbReference type="EnsemblPlants" id="AES70671">
    <property type="protein sequence ID" value="AES70671"/>
    <property type="gene ID" value="MTR_3g060970"/>
</dbReference>
<reference evidence="2" key="3">
    <citation type="submission" date="2015-04" db="UniProtKB">
        <authorList>
            <consortium name="EnsemblPlants"/>
        </authorList>
    </citation>
    <scope>IDENTIFICATION</scope>
    <source>
        <strain evidence="2">cv. Jemalong A17</strain>
    </source>
</reference>
<proteinExistence type="predicted"/>
<dbReference type="EMBL" id="CM001219">
    <property type="protein sequence ID" value="AES70671.1"/>
    <property type="molecule type" value="Genomic_DNA"/>
</dbReference>
<accession>G7IY57</accession>
<evidence type="ECO:0000313" key="3">
    <source>
        <dbReference type="Proteomes" id="UP000002051"/>
    </source>
</evidence>
<evidence type="ECO:0000313" key="1">
    <source>
        <dbReference type="EMBL" id="AES70671.1"/>
    </source>
</evidence>
<reference evidence="1 3" key="2">
    <citation type="journal article" date="2014" name="BMC Genomics">
        <title>An improved genome release (version Mt4.0) for the model legume Medicago truncatula.</title>
        <authorList>
            <person name="Tang H."/>
            <person name="Krishnakumar V."/>
            <person name="Bidwell S."/>
            <person name="Rosen B."/>
            <person name="Chan A."/>
            <person name="Zhou S."/>
            <person name="Gentzbittel L."/>
            <person name="Childs K.L."/>
            <person name="Yandell M."/>
            <person name="Gundlach H."/>
            <person name="Mayer K.F."/>
            <person name="Schwartz D.C."/>
            <person name="Town C.D."/>
        </authorList>
    </citation>
    <scope>GENOME REANNOTATION</scope>
    <source>
        <strain evidence="2 3">cv. Jemalong A17</strain>
    </source>
</reference>
<gene>
    <name evidence="1" type="ordered locus">MTR_3g060970</name>
</gene>
<dbReference type="Proteomes" id="UP000002051">
    <property type="component" value="Chromosome 3"/>
</dbReference>
<organism evidence="1 3">
    <name type="scientific">Medicago truncatula</name>
    <name type="common">Barrel medic</name>
    <name type="synonym">Medicago tribuloides</name>
    <dbReference type="NCBI Taxonomy" id="3880"/>
    <lineage>
        <taxon>Eukaryota</taxon>
        <taxon>Viridiplantae</taxon>
        <taxon>Streptophyta</taxon>
        <taxon>Embryophyta</taxon>
        <taxon>Tracheophyta</taxon>
        <taxon>Spermatophyta</taxon>
        <taxon>Magnoliopsida</taxon>
        <taxon>eudicotyledons</taxon>
        <taxon>Gunneridae</taxon>
        <taxon>Pentapetalae</taxon>
        <taxon>rosids</taxon>
        <taxon>fabids</taxon>
        <taxon>Fabales</taxon>
        <taxon>Fabaceae</taxon>
        <taxon>Papilionoideae</taxon>
        <taxon>50 kb inversion clade</taxon>
        <taxon>NPAAA clade</taxon>
        <taxon>Hologalegina</taxon>
        <taxon>IRL clade</taxon>
        <taxon>Trifolieae</taxon>
        <taxon>Medicago</taxon>
    </lineage>
</organism>